<keyword evidence="2" id="KW-1133">Transmembrane helix</keyword>
<name>A0ABR0Z365_HUSHU</name>
<dbReference type="InterPro" id="IPR018154">
    <property type="entry name" value="TLV/ENV_coat_polyprotein"/>
</dbReference>
<dbReference type="EMBL" id="JAHFZB010000018">
    <property type="protein sequence ID" value="KAK6479265.1"/>
    <property type="molecule type" value="Genomic_DNA"/>
</dbReference>
<evidence type="ECO:0000313" key="5">
    <source>
        <dbReference type="Proteomes" id="UP001369086"/>
    </source>
</evidence>
<dbReference type="SUPFAM" id="SSF58069">
    <property type="entry name" value="Virus ectodomain"/>
    <property type="match status" value="1"/>
</dbReference>
<dbReference type="PANTHER" id="PTHR10424:SF73">
    <property type="entry name" value="ENDOGENOUS RETROVIRUS GROUP FC1 ENV POLYPROTEIN-RELATED"/>
    <property type="match status" value="1"/>
</dbReference>
<keyword evidence="5" id="KW-1185">Reference proteome</keyword>
<dbReference type="PANTHER" id="PTHR10424">
    <property type="entry name" value="VIRAL ENVELOPE PROTEIN"/>
    <property type="match status" value="1"/>
</dbReference>
<evidence type="ECO:0000256" key="2">
    <source>
        <dbReference type="SAM" id="Phobius"/>
    </source>
</evidence>
<proteinExistence type="predicted"/>
<dbReference type="Gene3D" id="1.10.287.210">
    <property type="match status" value="1"/>
</dbReference>
<accession>A0ABR0Z365</accession>
<feature type="chain" id="PRO_5045751120" evidence="3">
    <location>
        <begin position="17"/>
        <end position="421"/>
    </location>
</feature>
<organism evidence="4 5">
    <name type="scientific">Huso huso</name>
    <name type="common">Beluga</name>
    <name type="synonym">Acipenser huso</name>
    <dbReference type="NCBI Taxonomy" id="61971"/>
    <lineage>
        <taxon>Eukaryota</taxon>
        <taxon>Metazoa</taxon>
        <taxon>Chordata</taxon>
        <taxon>Craniata</taxon>
        <taxon>Vertebrata</taxon>
        <taxon>Euteleostomi</taxon>
        <taxon>Actinopterygii</taxon>
        <taxon>Chondrostei</taxon>
        <taxon>Acipenseriformes</taxon>
        <taxon>Acipenseridae</taxon>
        <taxon>Huso</taxon>
    </lineage>
</organism>
<comment type="caution">
    <text evidence="4">The sequence shown here is derived from an EMBL/GenBank/DDBJ whole genome shotgun (WGS) entry which is preliminary data.</text>
</comment>
<evidence type="ECO:0000313" key="4">
    <source>
        <dbReference type="EMBL" id="KAK6479265.1"/>
    </source>
</evidence>
<evidence type="ECO:0000256" key="1">
    <source>
        <dbReference type="ARBA" id="ARBA00023157"/>
    </source>
</evidence>
<dbReference type="Proteomes" id="UP001369086">
    <property type="component" value="Unassembled WGS sequence"/>
</dbReference>
<evidence type="ECO:0000256" key="3">
    <source>
        <dbReference type="SAM" id="SignalP"/>
    </source>
</evidence>
<keyword evidence="2" id="KW-0812">Transmembrane</keyword>
<keyword evidence="3" id="KW-0732">Signal</keyword>
<feature type="transmembrane region" description="Helical" evidence="2">
    <location>
        <begin position="354"/>
        <end position="375"/>
    </location>
</feature>
<dbReference type="Pfam" id="PF00429">
    <property type="entry name" value="TLV_coat"/>
    <property type="match status" value="1"/>
</dbReference>
<gene>
    <name evidence="4" type="ORF">HHUSO_G19967</name>
</gene>
<keyword evidence="2" id="KW-0472">Membrane</keyword>
<keyword evidence="1" id="KW-1015">Disulfide bond</keyword>
<protein>
    <submittedName>
        <fullName evidence="4">Endogenous retrovirus group PABLB member 1 Env polyprotein-like</fullName>
    </submittedName>
</protein>
<reference evidence="4 5" key="1">
    <citation type="submission" date="2021-05" db="EMBL/GenBank/DDBJ databases">
        <authorList>
            <person name="Zahm M."/>
            <person name="Klopp C."/>
            <person name="Cabau C."/>
            <person name="Kuhl H."/>
            <person name="Suciu R."/>
            <person name="Ciorpac M."/>
            <person name="Holostenco D."/>
            <person name="Gessner J."/>
            <person name="Wuertz S."/>
            <person name="Hohne C."/>
            <person name="Stock M."/>
            <person name="Gislard M."/>
            <person name="Lluch J."/>
            <person name="Milhes M."/>
            <person name="Lampietro C."/>
            <person name="Lopez Roques C."/>
            <person name="Donnadieu C."/>
            <person name="Du K."/>
            <person name="Schartl M."/>
            <person name="Guiguen Y."/>
        </authorList>
    </citation>
    <scope>NUCLEOTIDE SEQUENCE [LARGE SCALE GENOMIC DNA]</scope>
    <source>
        <strain evidence="4">Hh-F2</strain>
        <tissue evidence="4">Blood</tissue>
    </source>
</reference>
<sequence>MKSCLLLLTLIQLSQAWKDNTFLQVSHQYAKDLNVSGCWVCSHIPHDSKGGIPMMPVPFNWDDWCASWKMNHPNKNESACEGRGTNITFEGWYERPTFNVTSTRPTPFIQFAVAVKGLLCFANNGSNHMGNSTCNCTLSCYQNTTVPVTNSSGSFAQPVKLNATCNFTSNFTNQGMRTSNGTYFICGKRAYWLSADWAGSCYIGYITPAIRHSPSLPSGIVCNKHAMGEGDRFFSILFPMYGVGRTIKEVRLLASVLEQVSNDTAESLHKLTAEMVAIRSMVLQNRMALDFNLAAKGGVCALIGTECCTYIPDNEEQIHDLTEHIRKEVTKLHQTPSSWGAWLSGLLGDLGTTMVQGLLFFFGIVICVYFCFLLIKCCCTCMAGKMQTELESIGQKESARLMYEDDQDEKNEIRGLMNIEV</sequence>
<feature type="signal peptide" evidence="3">
    <location>
        <begin position="1"/>
        <end position="16"/>
    </location>
</feature>